<dbReference type="InterPro" id="IPR006447">
    <property type="entry name" value="Myb_dom_plants"/>
</dbReference>
<keyword evidence="2" id="KW-0805">Transcription regulation</keyword>
<accession>A0A1J3CPL6</accession>
<dbReference type="GO" id="GO:0003677">
    <property type="term" value="F:DNA binding"/>
    <property type="evidence" value="ECO:0007669"/>
    <property type="project" value="UniProtKB-KW"/>
</dbReference>
<dbReference type="InterPro" id="IPR017884">
    <property type="entry name" value="SANT_dom"/>
</dbReference>
<dbReference type="Gene3D" id="1.10.10.60">
    <property type="entry name" value="Homeodomain-like"/>
    <property type="match status" value="1"/>
</dbReference>
<dbReference type="InterPro" id="IPR009057">
    <property type="entry name" value="Homeodomain-like_sf"/>
</dbReference>
<gene>
    <name evidence="9" type="ORF">GA_TR10615_c0_g1_i1_g.34619</name>
</gene>
<feature type="domain" description="SANT" evidence="7">
    <location>
        <begin position="100"/>
        <end position="148"/>
    </location>
</feature>
<dbReference type="InterPro" id="IPR017930">
    <property type="entry name" value="Myb_dom"/>
</dbReference>
<dbReference type="EMBL" id="GEVI01022463">
    <property type="protein sequence ID" value="JAU09857.1"/>
    <property type="molecule type" value="Transcribed_RNA"/>
</dbReference>
<feature type="domain" description="HTH myb-type" evidence="8">
    <location>
        <begin position="92"/>
        <end position="148"/>
    </location>
</feature>
<evidence type="ECO:0000256" key="4">
    <source>
        <dbReference type="ARBA" id="ARBA00023163"/>
    </source>
</evidence>
<dbReference type="GO" id="GO:0006355">
    <property type="term" value="P:regulation of DNA-templated transcription"/>
    <property type="evidence" value="ECO:0007669"/>
    <property type="project" value="UniProtKB-ARBA"/>
</dbReference>
<organism evidence="9">
    <name type="scientific">Noccaea caerulescens</name>
    <name type="common">Alpine penny-cress</name>
    <name type="synonym">Thlaspi caerulescens</name>
    <dbReference type="NCBI Taxonomy" id="107243"/>
    <lineage>
        <taxon>Eukaryota</taxon>
        <taxon>Viridiplantae</taxon>
        <taxon>Streptophyta</taxon>
        <taxon>Embryophyta</taxon>
        <taxon>Tracheophyta</taxon>
        <taxon>Spermatophyta</taxon>
        <taxon>Magnoliopsida</taxon>
        <taxon>eudicotyledons</taxon>
        <taxon>Gunneridae</taxon>
        <taxon>Pentapetalae</taxon>
        <taxon>rosids</taxon>
        <taxon>malvids</taxon>
        <taxon>Brassicales</taxon>
        <taxon>Brassicaceae</taxon>
        <taxon>Coluteocarpeae</taxon>
        <taxon>Noccaea</taxon>
    </lineage>
</organism>
<dbReference type="PROSITE" id="PS50090">
    <property type="entry name" value="MYB_LIKE"/>
    <property type="match status" value="1"/>
</dbReference>
<dbReference type="PROSITE" id="PS51294">
    <property type="entry name" value="HTH_MYB"/>
    <property type="match status" value="1"/>
</dbReference>
<dbReference type="InterPro" id="IPR001005">
    <property type="entry name" value="SANT/Myb"/>
</dbReference>
<evidence type="ECO:0000259" key="8">
    <source>
        <dbReference type="PROSITE" id="PS51294"/>
    </source>
</evidence>
<name>A0A1J3CPL6_NOCCA</name>
<evidence type="ECO:0000259" key="6">
    <source>
        <dbReference type="PROSITE" id="PS50090"/>
    </source>
</evidence>
<dbReference type="PROSITE" id="PS51293">
    <property type="entry name" value="SANT"/>
    <property type="match status" value="1"/>
</dbReference>
<evidence type="ECO:0000313" key="9">
    <source>
        <dbReference type="EMBL" id="JAU09857.1"/>
    </source>
</evidence>
<sequence>MAAVSSSSETGAGSSGNREIMLFGVRVVVDPMRKCVSLNNLSDYEKSSPEDEMMIPKIGNGDGEDKNEADVMIATSGYASANEAVQISSSSRERKRGIPWTENEHKRFLLGLQKVGKGDWKGISKNFVKSRTPTQVASHAQKYFLRRTNLNRRRRRSSLFDITTETVTEMPMEQDEVHHAQDNSSLPETNIRPQQTFHSSSEIVHVVPVTFQANPAFNLNTDAAIPAPISLNLSLSSSFNLNEQSSNSRHSAFAMMPSFSDGDSNSSIIRVA</sequence>
<keyword evidence="4" id="KW-0804">Transcription</keyword>
<dbReference type="PANTHER" id="PTHR44191">
    <property type="entry name" value="TRANSCRIPTION FACTOR KUA1"/>
    <property type="match status" value="1"/>
</dbReference>
<dbReference type="SMART" id="SM00717">
    <property type="entry name" value="SANT"/>
    <property type="match status" value="1"/>
</dbReference>
<evidence type="ECO:0000256" key="1">
    <source>
        <dbReference type="ARBA" id="ARBA00004123"/>
    </source>
</evidence>
<dbReference type="NCBIfam" id="TIGR01557">
    <property type="entry name" value="myb_SHAQKYF"/>
    <property type="match status" value="1"/>
</dbReference>
<dbReference type="GO" id="GO:0009723">
    <property type="term" value="P:response to ethylene"/>
    <property type="evidence" value="ECO:0007669"/>
    <property type="project" value="TreeGrafter"/>
</dbReference>
<dbReference type="GO" id="GO:0005634">
    <property type="term" value="C:nucleus"/>
    <property type="evidence" value="ECO:0007669"/>
    <property type="project" value="UniProtKB-SubCell"/>
</dbReference>
<dbReference type="SUPFAM" id="SSF46689">
    <property type="entry name" value="Homeodomain-like"/>
    <property type="match status" value="1"/>
</dbReference>
<evidence type="ECO:0000256" key="2">
    <source>
        <dbReference type="ARBA" id="ARBA00023015"/>
    </source>
</evidence>
<protein>
    <submittedName>
        <fullName evidence="9">Transcription factor MYB1R1</fullName>
    </submittedName>
</protein>
<proteinExistence type="predicted"/>
<dbReference type="InterPro" id="IPR052245">
    <property type="entry name" value="Plant_Stress_Dev_TF"/>
</dbReference>
<feature type="domain" description="Myb-like" evidence="6">
    <location>
        <begin position="92"/>
        <end position="144"/>
    </location>
</feature>
<evidence type="ECO:0000256" key="5">
    <source>
        <dbReference type="ARBA" id="ARBA00023242"/>
    </source>
</evidence>
<dbReference type="CDD" id="cd00167">
    <property type="entry name" value="SANT"/>
    <property type="match status" value="1"/>
</dbReference>
<dbReference type="PANTHER" id="PTHR44191:SF85">
    <property type="entry name" value="(RAPE) HYPOTHETICAL PROTEIN"/>
    <property type="match status" value="1"/>
</dbReference>
<dbReference type="Pfam" id="PF00249">
    <property type="entry name" value="Myb_DNA-binding"/>
    <property type="match status" value="1"/>
</dbReference>
<dbReference type="FunFam" id="1.10.10.60:FF:000009">
    <property type="entry name" value="transcription factor MYB1R1"/>
    <property type="match status" value="1"/>
</dbReference>
<comment type="subcellular location">
    <subcellularLocation>
        <location evidence="1">Nucleus</location>
    </subcellularLocation>
</comment>
<dbReference type="GO" id="GO:0009739">
    <property type="term" value="P:response to gibberellin"/>
    <property type="evidence" value="ECO:0007669"/>
    <property type="project" value="TreeGrafter"/>
</dbReference>
<dbReference type="AlphaFoldDB" id="A0A1J3CPL6"/>
<reference evidence="9" key="1">
    <citation type="submission" date="2016-07" db="EMBL/GenBank/DDBJ databases">
        <title>De novo transcriptome assembly of four accessions of the metal hyperaccumulator plant Noccaea caerulescens.</title>
        <authorList>
            <person name="Blande D."/>
            <person name="Halimaa P."/>
            <person name="Tervahauta A.I."/>
            <person name="Aarts M.G."/>
            <person name="Karenlampi S.O."/>
        </authorList>
    </citation>
    <scope>NUCLEOTIDE SEQUENCE</scope>
</reference>
<keyword evidence="5" id="KW-0539">Nucleus</keyword>
<evidence type="ECO:0000256" key="3">
    <source>
        <dbReference type="ARBA" id="ARBA00023125"/>
    </source>
</evidence>
<evidence type="ECO:0000259" key="7">
    <source>
        <dbReference type="PROSITE" id="PS51293"/>
    </source>
</evidence>
<keyword evidence="3" id="KW-0238">DNA-binding</keyword>